<dbReference type="Proteomes" id="UP000701853">
    <property type="component" value="Chromosome 2"/>
</dbReference>
<evidence type="ECO:0000256" key="10">
    <source>
        <dbReference type="ARBA" id="ARBA00023170"/>
    </source>
</evidence>
<keyword evidence="4" id="KW-0433">Leucine-rich repeat</keyword>
<protein>
    <recommendedName>
        <fullName evidence="14">Leucine-rich repeat-containing N-terminal plant-type domain-containing protein</fullName>
    </recommendedName>
</protein>
<dbReference type="AlphaFoldDB" id="A0A8J6DB00"/>
<feature type="domain" description="Leucine-rich repeat-containing N-terminal plant-type" evidence="14">
    <location>
        <begin position="29"/>
        <end position="67"/>
    </location>
</feature>
<keyword evidence="9 12" id="KW-0472">Membrane</keyword>
<evidence type="ECO:0000256" key="1">
    <source>
        <dbReference type="ARBA" id="ARBA00004251"/>
    </source>
</evidence>
<dbReference type="Pfam" id="PF13855">
    <property type="entry name" value="LRR_8"/>
    <property type="match status" value="1"/>
</dbReference>
<evidence type="ECO:0000313" key="15">
    <source>
        <dbReference type="EMBL" id="KAG8500495.1"/>
    </source>
</evidence>
<dbReference type="SUPFAM" id="SSF52047">
    <property type="entry name" value="RNI-like"/>
    <property type="match status" value="1"/>
</dbReference>
<dbReference type="InterPro" id="IPR003591">
    <property type="entry name" value="Leu-rich_rpt_typical-subtyp"/>
</dbReference>
<keyword evidence="3" id="KW-1003">Cell membrane</keyword>
<name>A0A8J6DB00_9ROSI</name>
<dbReference type="InterPro" id="IPR046956">
    <property type="entry name" value="RLP23-like"/>
</dbReference>
<dbReference type="OrthoDB" id="1060944at2759"/>
<dbReference type="PANTHER" id="PTHR48063">
    <property type="entry name" value="LRR RECEPTOR-LIKE KINASE"/>
    <property type="match status" value="1"/>
</dbReference>
<evidence type="ECO:0000256" key="2">
    <source>
        <dbReference type="ARBA" id="ARBA00009592"/>
    </source>
</evidence>
<comment type="subcellular location">
    <subcellularLocation>
        <location evidence="1">Cell membrane</location>
        <topology evidence="1">Single-pass type I membrane protein</topology>
    </subcellularLocation>
</comment>
<reference evidence="15 16" key="1">
    <citation type="journal article" date="2021" name="bioRxiv">
        <title>The Gossypium anomalum genome as a resource for cotton improvement and evolutionary analysis of hybrid incompatibility.</title>
        <authorList>
            <person name="Grover C.E."/>
            <person name="Yuan D."/>
            <person name="Arick M.A."/>
            <person name="Miller E.R."/>
            <person name="Hu G."/>
            <person name="Peterson D.G."/>
            <person name="Wendel J.F."/>
            <person name="Udall J.A."/>
        </authorList>
    </citation>
    <scope>NUCLEOTIDE SEQUENCE [LARGE SCALE GENOMIC DNA]</scope>
    <source>
        <strain evidence="15">JFW-Udall</strain>
        <tissue evidence="15">Leaf</tissue>
    </source>
</reference>
<dbReference type="SMART" id="SM00369">
    <property type="entry name" value="LRR_TYP"/>
    <property type="match status" value="7"/>
</dbReference>
<evidence type="ECO:0000256" key="4">
    <source>
        <dbReference type="ARBA" id="ARBA00022614"/>
    </source>
</evidence>
<dbReference type="InterPro" id="IPR013210">
    <property type="entry name" value="LRR_N_plant-typ"/>
</dbReference>
<keyword evidence="10" id="KW-0675">Receptor</keyword>
<dbReference type="PRINTS" id="PR00019">
    <property type="entry name" value="LEURICHRPT"/>
</dbReference>
<evidence type="ECO:0000256" key="8">
    <source>
        <dbReference type="ARBA" id="ARBA00022989"/>
    </source>
</evidence>
<feature type="chain" id="PRO_5035195041" description="Leucine-rich repeat-containing N-terminal plant-type domain-containing protein" evidence="13">
    <location>
        <begin position="27"/>
        <end position="721"/>
    </location>
</feature>
<dbReference type="PROSITE" id="PS51450">
    <property type="entry name" value="LRR"/>
    <property type="match status" value="2"/>
</dbReference>
<evidence type="ECO:0000259" key="14">
    <source>
        <dbReference type="Pfam" id="PF08263"/>
    </source>
</evidence>
<accession>A0A8J6DB00</accession>
<dbReference type="InterPro" id="IPR032675">
    <property type="entry name" value="LRR_dom_sf"/>
</dbReference>
<keyword evidence="16" id="KW-1185">Reference proteome</keyword>
<comment type="similarity">
    <text evidence="2">Belongs to the RLP family.</text>
</comment>
<sequence length="721" mass="80255">MEITFGNSTFLLIFSLLLCMCSGCHGYMDEERDALLQIKDSINSPEGTAFSSWYGEDCCQWEGVQCNATTTRVSSIFFNYRRDPSLLENWYPNATLFAQFKDLEILHLPGNQIAGFTSPEASQSQAPSAGESARQLNRNASHLCWGKGALPSLYYLDLSGNNLQGFIPECLCDSLLLKQLILFDNHLHGKISPCLSNMTALQYLDLSNNQFSDSLPTFPFHNLPSIYTLILSSNKFRGKFSFSIFANLSRLSHLNISYNPYLELETECRTGFPSVKLTELILAGCNLRKVPRFLSSRNNLKTLDLSDNLLEGNIPSWLMHNATLQLWVRGNNLSGPFPKTFRNISSRLTSLDISSNSFYGPLLEDIHLIFPELIYLSASDNGFNGGIPPSFGRLERLQYLDLSGNKLHGEIPYLLTSNMSCLEYLALSGNQLHGEIQYLLTSNMSRLQYLYLHDNNLRGDALPRNLSFAKLRVIDLGNNDFTGNLLDSLSWSSLQSPALSQLRVLILWGNHLEGQIPHLLCQMRHLGILDLSGNNLSGHIPDCFDNITGSVFSDGQFPVLDLSSNRLTGSIPVQITQLKTLIVLNLSHNKLYGELSPELTKLTDLEVLDVSHNKLFGELCPELTNITFLEIFNVSFNNLSGTIPVGNQFDTFDASSYIGNPGLCGNPLSRKCGVVVEKPIKSNGNVLLSNMATTNNLLFPCILFLPVVNFVYLGGLIRTSF</sequence>
<keyword evidence="5 12" id="KW-0812">Transmembrane</keyword>
<dbReference type="SUPFAM" id="SSF52058">
    <property type="entry name" value="L domain-like"/>
    <property type="match status" value="1"/>
</dbReference>
<evidence type="ECO:0000256" key="3">
    <source>
        <dbReference type="ARBA" id="ARBA00022475"/>
    </source>
</evidence>
<dbReference type="InterPro" id="IPR001611">
    <property type="entry name" value="Leu-rich_rpt"/>
</dbReference>
<evidence type="ECO:0000256" key="12">
    <source>
        <dbReference type="SAM" id="Phobius"/>
    </source>
</evidence>
<organism evidence="15 16">
    <name type="scientific">Gossypium anomalum</name>
    <dbReference type="NCBI Taxonomy" id="47600"/>
    <lineage>
        <taxon>Eukaryota</taxon>
        <taxon>Viridiplantae</taxon>
        <taxon>Streptophyta</taxon>
        <taxon>Embryophyta</taxon>
        <taxon>Tracheophyta</taxon>
        <taxon>Spermatophyta</taxon>
        <taxon>Magnoliopsida</taxon>
        <taxon>eudicotyledons</taxon>
        <taxon>Gunneridae</taxon>
        <taxon>Pentapetalae</taxon>
        <taxon>rosids</taxon>
        <taxon>malvids</taxon>
        <taxon>Malvales</taxon>
        <taxon>Malvaceae</taxon>
        <taxon>Malvoideae</taxon>
        <taxon>Gossypium</taxon>
    </lineage>
</organism>
<evidence type="ECO:0000256" key="13">
    <source>
        <dbReference type="SAM" id="SignalP"/>
    </source>
</evidence>
<dbReference type="EMBL" id="JAHUZN010000002">
    <property type="protein sequence ID" value="KAG8500495.1"/>
    <property type="molecule type" value="Genomic_DNA"/>
</dbReference>
<proteinExistence type="inferred from homology"/>
<dbReference type="Gene3D" id="3.80.10.10">
    <property type="entry name" value="Ribonuclease Inhibitor"/>
    <property type="match status" value="3"/>
</dbReference>
<evidence type="ECO:0000256" key="6">
    <source>
        <dbReference type="ARBA" id="ARBA00022729"/>
    </source>
</evidence>
<feature type="transmembrane region" description="Helical" evidence="12">
    <location>
        <begin position="697"/>
        <end position="717"/>
    </location>
</feature>
<dbReference type="PANTHER" id="PTHR48063:SF112">
    <property type="entry name" value="RECEPTOR LIKE PROTEIN 30-LIKE"/>
    <property type="match status" value="1"/>
</dbReference>
<evidence type="ECO:0000256" key="7">
    <source>
        <dbReference type="ARBA" id="ARBA00022737"/>
    </source>
</evidence>
<evidence type="ECO:0000256" key="5">
    <source>
        <dbReference type="ARBA" id="ARBA00022692"/>
    </source>
</evidence>
<evidence type="ECO:0000256" key="11">
    <source>
        <dbReference type="ARBA" id="ARBA00023180"/>
    </source>
</evidence>
<evidence type="ECO:0000313" key="16">
    <source>
        <dbReference type="Proteomes" id="UP000701853"/>
    </source>
</evidence>
<keyword evidence="11" id="KW-0325">Glycoprotein</keyword>
<comment type="caution">
    <text evidence="15">The sequence shown here is derived from an EMBL/GenBank/DDBJ whole genome shotgun (WGS) entry which is preliminary data.</text>
</comment>
<dbReference type="GO" id="GO:0005886">
    <property type="term" value="C:plasma membrane"/>
    <property type="evidence" value="ECO:0007669"/>
    <property type="project" value="UniProtKB-SubCell"/>
</dbReference>
<keyword evidence="7" id="KW-0677">Repeat</keyword>
<feature type="signal peptide" evidence="13">
    <location>
        <begin position="1"/>
        <end position="26"/>
    </location>
</feature>
<keyword evidence="6 13" id="KW-0732">Signal</keyword>
<dbReference type="FunFam" id="3.80.10.10:FF:000095">
    <property type="entry name" value="LRR receptor-like serine/threonine-protein kinase GSO1"/>
    <property type="match status" value="1"/>
</dbReference>
<dbReference type="Pfam" id="PF00560">
    <property type="entry name" value="LRR_1"/>
    <property type="match status" value="8"/>
</dbReference>
<gene>
    <name evidence="15" type="ORF">CXB51_002714</name>
</gene>
<evidence type="ECO:0000256" key="9">
    <source>
        <dbReference type="ARBA" id="ARBA00023136"/>
    </source>
</evidence>
<dbReference type="FunFam" id="3.80.10.10:FF:000041">
    <property type="entry name" value="LRR receptor-like serine/threonine-protein kinase ERECTA"/>
    <property type="match status" value="1"/>
</dbReference>
<dbReference type="Pfam" id="PF08263">
    <property type="entry name" value="LRRNT_2"/>
    <property type="match status" value="1"/>
</dbReference>
<keyword evidence="8 12" id="KW-1133">Transmembrane helix</keyword>